<dbReference type="PANTHER" id="PTHR36437">
    <property type="entry name" value="GLYOXALASE/BLEOMYCIN RESISTANCE PROTEIN/DIOXYGENASE"/>
    <property type="match status" value="1"/>
</dbReference>
<comment type="caution">
    <text evidence="2">The sequence shown here is derived from an EMBL/GenBank/DDBJ whole genome shotgun (WGS) entry which is preliminary data.</text>
</comment>
<evidence type="ECO:0000313" key="3">
    <source>
        <dbReference type="Proteomes" id="UP000185728"/>
    </source>
</evidence>
<accession>A0ABY1KL27</accession>
<feature type="domain" description="VOC" evidence="1">
    <location>
        <begin position="2"/>
        <end position="130"/>
    </location>
</feature>
<evidence type="ECO:0000259" key="1">
    <source>
        <dbReference type="PROSITE" id="PS51819"/>
    </source>
</evidence>
<protein>
    <submittedName>
        <fullName evidence="2">Catechol 2,3-dioxygenase</fullName>
    </submittedName>
</protein>
<sequence length="131" mass="14782">MKVRVLSIPVQNQDKALKFYTEILGFIKKLDIPLTEDNRWLTVVSKEQLDGPEVLLEPAPKDFEPAKIYQNALFNAGIPCVQFDVESVQAEYDRLTKLNVDFTVRPTDMGAARIAVFNDTCGNLIQIAQLI</sequence>
<dbReference type="EMBL" id="FTOB01000002">
    <property type="protein sequence ID" value="SIS46789.1"/>
    <property type="molecule type" value="Genomic_DNA"/>
</dbReference>
<name>A0ABY1KL27_9FLAO</name>
<dbReference type="InterPro" id="IPR004360">
    <property type="entry name" value="Glyas_Fos-R_dOase_dom"/>
</dbReference>
<proteinExistence type="predicted"/>
<dbReference type="PANTHER" id="PTHR36437:SF2">
    <property type="entry name" value="GLYOXALASE_BLEOMYCIN RESISTANCE PROTEIN_DIOXYGENASE"/>
    <property type="match status" value="1"/>
</dbReference>
<dbReference type="RefSeq" id="WP_175609853.1">
    <property type="nucleotide sequence ID" value="NZ_FTOB01000002.1"/>
</dbReference>
<reference evidence="2 3" key="1">
    <citation type="submission" date="2017-01" db="EMBL/GenBank/DDBJ databases">
        <authorList>
            <person name="Varghese N."/>
            <person name="Submissions S."/>
        </authorList>
    </citation>
    <scope>NUCLEOTIDE SEQUENCE [LARGE SCALE GENOMIC DNA]</scope>
    <source>
        <strain evidence="2 3">DSM 2061</strain>
    </source>
</reference>
<dbReference type="Pfam" id="PF00903">
    <property type="entry name" value="Glyoxalase"/>
    <property type="match status" value="1"/>
</dbReference>
<dbReference type="Proteomes" id="UP000185728">
    <property type="component" value="Unassembled WGS sequence"/>
</dbReference>
<dbReference type="PROSITE" id="PS51819">
    <property type="entry name" value="VOC"/>
    <property type="match status" value="1"/>
</dbReference>
<evidence type="ECO:0000313" key="2">
    <source>
        <dbReference type="EMBL" id="SIS46789.1"/>
    </source>
</evidence>
<dbReference type="Gene3D" id="3.10.180.10">
    <property type="entry name" value="2,3-Dihydroxybiphenyl 1,2-Dioxygenase, domain 1"/>
    <property type="match status" value="1"/>
</dbReference>
<dbReference type="SUPFAM" id="SSF54593">
    <property type="entry name" value="Glyoxalase/Bleomycin resistance protein/Dihydroxybiphenyl dioxygenase"/>
    <property type="match status" value="1"/>
</dbReference>
<dbReference type="InterPro" id="IPR029068">
    <property type="entry name" value="Glyas_Bleomycin-R_OHBP_Dase"/>
</dbReference>
<organism evidence="2 3">
    <name type="scientific">Zobellia uliginosa</name>
    <dbReference type="NCBI Taxonomy" id="143224"/>
    <lineage>
        <taxon>Bacteria</taxon>
        <taxon>Pseudomonadati</taxon>
        <taxon>Bacteroidota</taxon>
        <taxon>Flavobacteriia</taxon>
        <taxon>Flavobacteriales</taxon>
        <taxon>Flavobacteriaceae</taxon>
        <taxon>Zobellia</taxon>
    </lineage>
</organism>
<keyword evidence="3" id="KW-1185">Reference proteome</keyword>
<dbReference type="InterPro" id="IPR037523">
    <property type="entry name" value="VOC_core"/>
</dbReference>
<gene>
    <name evidence="2" type="ORF">SAMN05421766_10255</name>
</gene>